<evidence type="ECO:0000313" key="2">
    <source>
        <dbReference type="EMBL" id="MBY8884885.1"/>
    </source>
</evidence>
<dbReference type="RefSeq" id="WP_222975703.1">
    <property type="nucleotide sequence ID" value="NZ_JAINVZ010000004.1"/>
</dbReference>
<evidence type="ECO:0000313" key="3">
    <source>
        <dbReference type="Proteomes" id="UP001198565"/>
    </source>
</evidence>
<proteinExistence type="predicted"/>
<organism evidence="2 3">
    <name type="scientific">Streptantibioticus parmotrematis</name>
    <dbReference type="NCBI Taxonomy" id="2873249"/>
    <lineage>
        <taxon>Bacteria</taxon>
        <taxon>Bacillati</taxon>
        <taxon>Actinomycetota</taxon>
        <taxon>Actinomycetes</taxon>
        <taxon>Kitasatosporales</taxon>
        <taxon>Streptomycetaceae</taxon>
        <taxon>Streptantibioticus</taxon>
    </lineage>
</organism>
<protein>
    <submittedName>
        <fullName evidence="2">Uncharacterized protein</fullName>
    </submittedName>
</protein>
<name>A0ABS7QNY1_9ACTN</name>
<dbReference type="EMBL" id="JAINVZ010000004">
    <property type="protein sequence ID" value="MBY8884885.1"/>
    <property type="molecule type" value="Genomic_DNA"/>
</dbReference>
<comment type="caution">
    <text evidence="2">The sequence shown here is derived from an EMBL/GenBank/DDBJ whole genome shotgun (WGS) entry which is preliminary data.</text>
</comment>
<gene>
    <name evidence="2" type="ORF">K7472_08490</name>
</gene>
<accession>A0ABS7QNY1</accession>
<keyword evidence="3" id="KW-1185">Reference proteome</keyword>
<dbReference type="Proteomes" id="UP001198565">
    <property type="component" value="Unassembled WGS sequence"/>
</dbReference>
<sequence>MTVSGLRLSTPHRDPARWVGLPTEWPLPGFEREFPDPATWAATAARAIWEDSPLTPGPADVTGLTDVLAYAAHHFPGAFPGFEVLLHLPGPRDNPLPVYLGDLTTEPEDPGHEILRHLTGADDPYAVEPPVVEEFGNPFLGQGLRVLRYTTDDRAGGALLPCLRYAWYLRGDDGQPAHCACLFALHPDPARLIAALDDIDTLAGDLRYEAERPGDLSDPAAPPPPARTRTPEGSAVPPRRGASG</sequence>
<evidence type="ECO:0000256" key="1">
    <source>
        <dbReference type="SAM" id="MobiDB-lite"/>
    </source>
</evidence>
<feature type="region of interest" description="Disordered" evidence="1">
    <location>
        <begin position="207"/>
        <end position="244"/>
    </location>
</feature>
<reference evidence="2 3" key="1">
    <citation type="submission" date="2021-08" db="EMBL/GenBank/DDBJ databases">
        <title>Streptomyces sp. PTM05 isolated from lichen.</title>
        <authorList>
            <person name="Somphong A."/>
            <person name="Phongsopitanun W."/>
            <person name="Tanasupawat S."/>
        </authorList>
    </citation>
    <scope>NUCLEOTIDE SEQUENCE [LARGE SCALE GENOMIC DNA]</scope>
    <source>
        <strain evidence="2 3">Ptm05</strain>
    </source>
</reference>